<dbReference type="GO" id="GO:0035599">
    <property type="term" value="F:aspartic acid methylthiotransferase activity"/>
    <property type="evidence" value="ECO:0007669"/>
    <property type="project" value="TreeGrafter"/>
</dbReference>
<reference evidence="11" key="1">
    <citation type="submission" date="2016-04" db="EMBL/GenBank/DDBJ databases">
        <authorList>
            <person name="Evans L.H."/>
            <person name="Alamgir A."/>
            <person name="Owens N."/>
            <person name="Weber N.D."/>
            <person name="Virtaneva K."/>
            <person name="Barbian K."/>
            <person name="Babar A."/>
            <person name="Rosenke K."/>
        </authorList>
    </citation>
    <scope>NUCLEOTIDE SEQUENCE</scope>
    <source>
        <strain evidence="11">86</strain>
    </source>
</reference>
<dbReference type="Gene3D" id="3.80.30.20">
    <property type="entry name" value="tm_1862 like domain"/>
    <property type="match status" value="1"/>
</dbReference>
<keyword evidence="5" id="KW-0949">S-adenosyl-L-methionine</keyword>
<dbReference type="Pfam" id="PF04055">
    <property type="entry name" value="Radical_SAM"/>
    <property type="match status" value="1"/>
</dbReference>
<feature type="domain" description="Radical SAM core" evidence="10">
    <location>
        <begin position="156"/>
        <end position="392"/>
    </location>
</feature>
<dbReference type="InterPro" id="IPR006638">
    <property type="entry name" value="Elp3/MiaA/NifB-like_rSAM"/>
</dbReference>
<evidence type="ECO:0000256" key="1">
    <source>
        <dbReference type="ARBA" id="ARBA00001966"/>
    </source>
</evidence>
<sequence>MVRDVNDDTFFLVTLGCKVNQYESQALREAWAARGLIAAESAKDAATVCISTCAVTAGAVADGRAAVRRVHRENPDAAIIVTGCAAQVMPGEFQKLPGVTRVVPQQNKMTLLRYGEDASCEREGFCGASGGVQGSEGGGPQRDTETPPYPPFTITEYDRSRAIVKVQDGCSHRCTYCIVPLTRGTSRSRLPEATLDEAKRLLKAGFRELVLNGINLAQYGRDFAHEHDFWDLVAFLEAELAPEWAGCARIRLSSLEPGQLGPKALDVLGRSLLVAPHLHLSLQSGAKNVLRRMGRGHYDPDILHGFCAALGEKLPRFGLGADILTGFPGETEEDAATTEAFCAALPFSYAHVFPYSRRPGTPAAAWRDQVDSGVKKERAARLRAIFDAKSRRFLEDSLALPVVRVACEVSGEGAARTFSGVDECYVECRFMKGHEPDASRSRSLVAAKPEAAGDGWLWVKSLE</sequence>
<dbReference type="EC" id="1.3.1.74" evidence="11"/>
<evidence type="ECO:0000256" key="7">
    <source>
        <dbReference type="ARBA" id="ARBA00023004"/>
    </source>
</evidence>
<organism evidence="11">
    <name type="scientific">uncultured delta proteobacterium</name>
    <dbReference type="NCBI Taxonomy" id="34034"/>
    <lineage>
        <taxon>Bacteria</taxon>
        <taxon>Deltaproteobacteria</taxon>
        <taxon>environmental samples</taxon>
    </lineage>
</organism>
<dbReference type="SFLD" id="SFLDG01082">
    <property type="entry name" value="B12-binding_domain_containing"/>
    <property type="match status" value="1"/>
</dbReference>
<evidence type="ECO:0000256" key="4">
    <source>
        <dbReference type="ARBA" id="ARBA00022679"/>
    </source>
</evidence>
<dbReference type="InterPro" id="IPR005840">
    <property type="entry name" value="Ribosomal_uS12_MeSTrfase_RimO"/>
</dbReference>
<accession>A0A212JJH1</accession>
<evidence type="ECO:0000259" key="10">
    <source>
        <dbReference type="PROSITE" id="PS51918"/>
    </source>
</evidence>
<dbReference type="PROSITE" id="PS51918">
    <property type="entry name" value="RADICAL_SAM"/>
    <property type="match status" value="1"/>
</dbReference>
<dbReference type="GO" id="GO:0051539">
    <property type="term" value="F:4 iron, 4 sulfur cluster binding"/>
    <property type="evidence" value="ECO:0007669"/>
    <property type="project" value="UniProtKB-KW"/>
</dbReference>
<keyword evidence="11" id="KW-0560">Oxidoreductase</keyword>
<dbReference type="PANTHER" id="PTHR43837">
    <property type="entry name" value="RIBOSOMAL PROTEIN S12 METHYLTHIOTRANSFERASE RIMO"/>
    <property type="match status" value="1"/>
</dbReference>
<dbReference type="GO" id="GO:0006400">
    <property type="term" value="P:tRNA modification"/>
    <property type="evidence" value="ECO:0007669"/>
    <property type="project" value="InterPro"/>
</dbReference>
<protein>
    <submittedName>
        <fullName evidence="11">RNA modification enzyme, MiaB family</fullName>
        <ecNumber evidence="11">1.3.1.74</ecNumber>
    </submittedName>
</protein>
<dbReference type="GO" id="GO:0032440">
    <property type="term" value="F:2-alkenal reductase [NAD(P)H] activity"/>
    <property type="evidence" value="ECO:0007669"/>
    <property type="project" value="UniProtKB-EC"/>
</dbReference>
<dbReference type="InterPro" id="IPR007197">
    <property type="entry name" value="rSAM"/>
</dbReference>
<evidence type="ECO:0000256" key="5">
    <source>
        <dbReference type="ARBA" id="ARBA00022691"/>
    </source>
</evidence>
<dbReference type="GO" id="GO:0005829">
    <property type="term" value="C:cytosol"/>
    <property type="evidence" value="ECO:0007669"/>
    <property type="project" value="TreeGrafter"/>
</dbReference>
<feature type="domain" description="MTTase N-terminal" evidence="9">
    <location>
        <begin position="8"/>
        <end position="120"/>
    </location>
</feature>
<dbReference type="Gene3D" id="3.40.50.12160">
    <property type="entry name" value="Methylthiotransferase, N-terminal domain"/>
    <property type="match status" value="1"/>
</dbReference>
<dbReference type="InterPro" id="IPR038135">
    <property type="entry name" value="Methylthiotransferase_N_sf"/>
</dbReference>
<evidence type="ECO:0000256" key="3">
    <source>
        <dbReference type="ARBA" id="ARBA00022490"/>
    </source>
</evidence>
<evidence type="ECO:0000259" key="9">
    <source>
        <dbReference type="PROSITE" id="PS51449"/>
    </source>
</evidence>
<proteinExistence type="predicted"/>
<name>A0A212JJH1_9DELT</name>
<keyword evidence="2" id="KW-0004">4Fe-4S</keyword>
<dbReference type="Pfam" id="PF00919">
    <property type="entry name" value="UPF0004"/>
    <property type="match status" value="1"/>
</dbReference>
<keyword evidence="7" id="KW-0408">Iron</keyword>
<gene>
    <name evidence="11" type="ORF">KL86DPRO_11587</name>
</gene>
<evidence type="ECO:0000256" key="6">
    <source>
        <dbReference type="ARBA" id="ARBA00022723"/>
    </source>
</evidence>
<keyword evidence="8" id="KW-0411">Iron-sulfur</keyword>
<dbReference type="GO" id="GO:0046872">
    <property type="term" value="F:metal ion binding"/>
    <property type="evidence" value="ECO:0007669"/>
    <property type="project" value="UniProtKB-KW"/>
</dbReference>
<evidence type="ECO:0000256" key="2">
    <source>
        <dbReference type="ARBA" id="ARBA00022485"/>
    </source>
</evidence>
<evidence type="ECO:0000313" key="11">
    <source>
        <dbReference type="EMBL" id="SBV99425.1"/>
    </source>
</evidence>
<comment type="cofactor">
    <cofactor evidence="1">
        <name>[4Fe-4S] cluster</name>
        <dbReference type="ChEBI" id="CHEBI:49883"/>
    </cofactor>
</comment>
<dbReference type="PROSITE" id="PS01278">
    <property type="entry name" value="MTTASE_RADICAL"/>
    <property type="match status" value="1"/>
</dbReference>
<dbReference type="InterPro" id="IPR020612">
    <property type="entry name" value="Methylthiotransferase_CS"/>
</dbReference>
<dbReference type="InterPro" id="IPR013848">
    <property type="entry name" value="Methylthiotransferase_N"/>
</dbReference>
<dbReference type="EMBL" id="FLUQ01000001">
    <property type="protein sequence ID" value="SBV99425.1"/>
    <property type="molecule type" value="Genomic_DNA"/>
</dbReference>
<dbReference type="NCBIfam" id="TIGR00089">
    <property type="entry name" value="MiaB/RimO family radical SAM methylthiotransferase"/>
    <property type="match status" value="1"/>
</dbReference>
<evidence type="ECO:0000256" key="8">
    <source>
        <dbReference type="ARBA" id="ARBA00023014"/>
    </source>
</evidence>
<dbReference type="InterPro" id="IPR005839">
    <property type="entry name" value="Methylthiotransferase"/>
</dbReference>
<keyword evidence="3" id="KW-0963">Cytoplasm</keyword>
<keyword evidence="4" id="KW-0808">Transferase</keyword>
<dbReference type="InterPro" id="IPR023404">
    <property type="entry name" value="rSAM_horseshoe"/>
</dbReference>
<dbReference type="SFLD" id="SFLDS00029">
    <property type="entry name" value="Radical_SAM"/>
    <property type="match status" value="1"/>
</dbReference>
<dbReference type="PANTHER" id="PTHR43837:SF1">
    <property type="entry name" value="RIBOSOMAL PROTEIN US12 METHYLTHIOTRANSFERASE RIMO"/>
    <property type="match status" value="1"/>
</dbReference>
<dbReference type="SUPFAM" id="SSF102114">
    <property type="entry name" value="Radical SAM enzymes"/>
    <property type="match status" value="1"/>
</dbReference>
<dbReference type="InterPro" id="IPR058240">
    <property type="entry name" value="rSAM_sf"/>
</dbReference>
<dbReference type="AlphaFoldDB" id="A0A212JJH1"/>
<dbReference type="SMART" id="SM00729">
    <property type="entry name" value="Elp3"/>
    <property type="match status" value="1"/>
</dbReference>
<dbReference type="CDD" id="cd01335">
    <property type="entry name" value="Radical_SAM"/>
    <property type="match status" value="1"/>
</dbReference>
<dbReference type="PROSITE" id="PS51449">
    <property type="entry name" value="MTTASE_N"/>
    <property type="match status" value="1"/>
</dbReference>
<keyword evidence="6" id="KW-0479">Metal-binding</keyword>